<proteinExistence type="inferred from homology"/>
<dbReference type="GO" id="GO:0003677">
    <property type="term" value="F:DNA binding"/>
    <property type="evidence" value="ECO:0007669"/>
    <property type="project" value="UniProtKB-KW"/>
</dbReference>
<dbReference type="Pfam" id="PF09696">
    <property type="entry name" value="Ctf8"/>
    <property type="match status" value="1"/>
</dbReference>
<dbReference type="EMBL" id="JAACJL010000045">
    <property type="protein sequence ID" value="KAF4614139.1"/>
    <property type="molecule type" value="Genomic_DNA"/>
</dbReference>
<keyword evidence="4" id="KW-0539">Nucleus</keyword>
<name>A0A8H4QNJ8_9AGAR</name>
<comment type="subcellular location">
    <subcellularLocation>
        <location evidence="1">Nucleus</location>
    </subcellularLocation>
</comment>
<feature type="compositionally biased region" description="Acidic residues" evidence="7">
    <location>
        <begin position="51"/>
        <end position="68"/>
    </location>
</feature>
<comment type="caution">
    <text evidence="8">The sequence shown here is derived from an EMBL/GenBank/DDBJ whole genome shotgun (WGS) entry which is preliminary data.</text>
</comment>
<keyword evidence="2" id="KW-0235">DNA replication</keyword>
<evidence type="ECO:0000313" key="9">
    <source>
        <dbReference type="Proteomes" id="UP000521872"/>
    </source>
</evidence>
<sequence length="117" mass="12747">MSKLNKPSLLIGHHLLEGKIATLPKPYAILMRKGNQKTAKKKKKKIHSDEEAAEGDDDMVDEEEEEAMQIDGESPDLPGSGSEPSVEATSAGWTIAGIVKKKIIFSKRPMPVIGKKP</sequence>
<evidence type="ECO:0000313" key="8">
    <source>
        <dbReference type="EMBL" id="KAF4614139.1"/>
    </source>
</evidence>
<keyword evidence="3" id="KW-0238">DNA-binding</keyword>
<organism evidence="8 9">
    <name type="scientific">Agrocybe pediades</name>
    <dbReference type="NCBI Taxonomy" id="84607"/>
    <lineage>
        <taxon>Eukaryota</taxon>
        <taxon>Fungi</taxon>
        <taxon>Dikarya</taxon>
        <taxon>Basidiomycota</taxon>
        <taxon>Agaricomycotina</taxon>
        <taxon>Agaricomycetes</taxon>
        <taxon>Agaricomycetidae</taxon>
        <taxon>Agaricales</taxon>
        <taxon>Agaricineae</taxon>
        <taxon>Strophariaceae</taxon>
        <taxon>Agrocybe</taxon>
    </lineage>
</organism>
<dbReference type="GO" id="GO:0031390">
    <property type="term" value="C:Ctf18 RFC-like complex"/>
    <property type="evidence" value="ECO:0007669"/>
    <property type="project" value="InterPro"/>
</dbReference>
<dbReference type="InterPro" id="IPR018607">
    <property type="entry name" value="Ctf8"/>
</dbReference>
<comment type="similarity">
    <text evidence="6">Belongs to the CTF8 family.</text>
</comment>
<dbReference type="AlphaFoldDB" id="A0A8H4QNJ8"/>
<dbReference type="GO" id="GO:0006260">
    <property type="term" value="P:DNA replication"/>
    <property type="evidence" value="ECO:0007669"/>
    <property type="project" value="UniProtKB-KW"/>
</dbReference>
<evidence type="ECO:0000256" key="5">
    <source>
        <dbReference type="ARBA" id="ARBA00023306"/>
    </source>
</evidence>
<accession>A0A8H4QNJ8</accession>
<evidence type="ECO:0000256" key="7">
    <source>
        <dbReference type="SAM" id="MobiDB-lite"/>
    </source>
</evidence>
<protein>
    <submittedName>
        <fullName evidence="8">Uncharacterized protein</fullName>
    </submittedName>
</protein>
<gene>
    <name evidence="8" type="ORF">D9613_007837</name>
</gene>
<dbReference type="PANTHER" id="PTHR28605">
    <property type="entry name" value="CTF8, CHROMOSOME TRANSMISSION FIDELITY FACTOR 8 HOMOLOG (S. CEREVISIAE)"/>
    <property type="match status" value="1"/>
</dbReference>
<evidence type="ECO:0000256" key="2">
    <source>
        <dbReference type="ARBA" id="ARBA00022705"/>
    </source>
</evidence>
<keyword evidence="9" id="KW-1185">Reference proteome</keyword>
<evidence type="ECO:0000256" key="3">
    <source>
        <dbReference type="ARBA" id="ARBA00023125"/>
    </source>
</evidence>
<reference evidence="8 9" key="1">
    <citation type="submission" date="2019-12" db="EMBL/GenBank/DDBJ databases">
        <authorList>
            <person name="Floudas D."/>
            <person name="Bentzer J."/>
            <person name="Ahren D."/>
            <person name="Johansson T."/>
            <person name="Persson P."/>
            <person name="Tunlid A."/>
        </authorList>
    </citation>
    <scope>NUCLEOTIDE SEQUENCE [LARGE SCALE GENOMIC DNA]</scope>
    <source>
        <strain evidence="8 9">CBS 102.39</strain>
    </source>
</reference>
<dbReference type="Proteomes" id="UP000521872">
    <property type="component" value="Unassembled WGS sequence"/>
</dbReference>
<evidence type="ECO:0000256" key="4">
    <source>
        <dbReference type="ARBA" id="ARBA00023242"/>
    </source>
</evidence>
<evidence type="ECO:0000256" key="6">
    <source>
        <dbReference type="ARBA" id="ARBA00038447"/>
    </source>
</evidence>
<feature type="region of interest" description="Disordered" evidence="7">
    <location>
        <begin position="34"/>
        <end position="90"/>
    </location>
</feature>
<dbReference type="GO" id="GO:0007064">
    <property type="term" value="P:mitotic sister chromatid cohesion"/>
    <property type="evidence" value="ECO:0007669"/>
    <property type="project" value="InterPro"/>
</dbReference>
<dbReference type="PANTHER" id="PTHR28605:SF1">
    <property type="entry name" value="CHROMOSOME TRANSMISSION FIDELITY FACTOR 8"/>
    <property type="match status" value="1"/>
</dbReference>
<feature type="compositionally biased region" description="Basic residues" evidence="7">
    <location>
        <begin position="34"/>
        <end position="46"/>
    </location>
</feature>
<evidence type="ECO:0000256" key="1">
    <source>
        <dbReference type="ARBA" id="ARBA00004123"/>
    </source>
</evidence>
<keyword evidence="5" id="KW-0131">Cell cycle</keyword>